<keyword evidence="4" id="KW-1185">Reference proteome</keyword>
<reference evidence="3 4" key="1">
    <citation type="submission" date="2022-12" db="EMBL/GenBank/DDBJ databases">
        <title>Chromosome-level genome of Tegillarca granosa.</title>
        <authorList>
            <person name="Kim J."/>
        </authorList>
    </citation>
    <scope>NUCLEOTIDE SEQUENCE [LARGE SCALE GENOMIC DNA]</scope>
    <source>
        <strain evidence="3">Teg-2019</strain>
        <tissue evidence="3">Adductor muscle</tissue>
    </source>
</reference>
<proteinExistence type="predicted"/>
<evidence type="ECO:0000313" key="4">
    <source>
        <dbReference type="Proteomes" id="UP001217089"/>
    </source>
</evidence>
<feature type="transmembrane region" description="Helical" evidence="2">
    <location>
        <begin position="20"/>
        <end position="36"/>
    </location>
</feature>
<keyword evidence="2" id="KW-0812">Transmembrane</keyword>
<feature type="transmembrane region" description="Helical" evidence="2">
    <location>
        <begin position="202"/>
        <end position="223"/>
    </location>
</feature>
<sequence>MFRPRQPGIFCQVVKKVTKLYIVLMSYVLLGLVVLPKCQAVKQKYYAHNKLTCSQPHYYETDSTFIVHADGHLVDHKCEIVFTQSQWTQESIAKPCYSICVRVLNYTMNSCDFQMAYYDGLGDIHPRKFDCHTFPSYFWCTSKNDLKIKFVELRKYKGEGYDIALEIKTICTVKEKTPAPVPKEETYNERFLKEEKRQRDTVIITGSLVSTVSFLFVIFWITYCCWKRRSPRGDANSRSSENTTPKSQSSSGGYSGHILRKPTSNHQNSLSNPPPFREENTHQWYPMHGMNHPAVYPPKYIQPNYTTTSIGSPSKHNDTGYESQIDARYTKMPGTLHEDDENDEEVVSYFPNCQSAARQSPIKDVRFQDDPDHRRYVDNFRKFIPQRQQSPGRDTDFHQSEVRQQLVQHPYDADAEMPYDMEAPPPLPPRPLLATQPAKQYFI</sequence>
<feature type="compositionally biased region" description="Polar residues" evidence="1">
    <location>
        <begin position="262"/>
        <end position="271"/>
    </location>
</feature>
<keyword evidence="2" id="KW-0472">Membrane</keyword>
<evidence type="ECO:0000256" key="2">
    <source>
        <dbReference type="SAM" id="Phobius"/>
    </source>
</evidence>
<feature type="region of interest" description="Disordered" evidence="1">
    <location>
        <begin position="231"/>
        <end position="285"/>
    </location>
</feature>
<gene>
    <name evidence="3" type="ORF">KUTeg_020417</name>
</gene>
<dbReference type="Proteomes" id="UP001217089">
    <property type="component" value="Unassembled WGS sequence"/>
</dbReference>
<evidence type="ECO:0000256" key="1">
    <source>
        <dbReference type="SAM" id="MobiDB-lite"/>
    </source>
</evidence>
<feature type="compositionally biased region" description="Polar residues" evidence="1">
    <location>
        <begin position="236"/>
        <end position="252"/>
    </location>
</feature>
<feature type="compositionally biased region" description="Low complexity" evidence="1">
    <location>
        <begin position="432"/>
        <end position="443"/>
    </location>
</feature>
<name>A0ABQ9E8D3_TEGGR</name>
<evidence type="ECO:0008006" key="5">
    <source>
        <dbReference type="Google" id="ProtNLM"/>
    </source>
</evidence>
<feature type="region of interest" description="Disordered" evidence="1">
    <location>
        <begin position="416"/>
        <end position="443"/>
    </location>
</feature>
<protein>
    <recommendedName>
        <fullName evidence="5">CUB domain-containing protein</fullName>
    </recommendedName>
</protein>
<organism evidence="3 4">
    <name type="scientific">Tegillarca granosa</name>
    <name type="common">Malaysian cockle</name>
    <name type="synonym">Anadara granosa</name>
    <dbReference type="NCBI Taxonomy" id="220873"/>
    <lineage>
        <taxon>Eukaryota</taxon>
        <taxon>Metazoa</taxon>
        <taxon>Spiralia</taxon>
        <taxon>Lophotrochozoa</taxon>
        <taxon>Mollusca</taxon>
        <taxon>Bivalvia</taxon>
        <taxon>Autobranchia</taxon>
        <taxon>Pteriomorphia</taxon>
        <taxon>Arcoida</taxon>
        <taxon>Arcoidea</taxon>
        <taxon>Arcidae</taxon>
        <taxon>Tegillarca</taxon>
    </lineage>
</organism>
<dbReference type="EMBL" id="JARBDR010000918">
    <property type="protein sequence ID" value="KAJ8301430.1"/>
    <property type="molecule type" value="Genomic_DNA"/>
</dbReference>
<keyword evidence="2" id="KW-1133">Transmembrane helix</keyword>
<accession>A0ABQ9E8D3</accession>
<comment type="caution">
    <text evidence="3">The sequence shown here is derived from an EMBL/GenBank/DDBJ whole genome shotgun (WGS) entry which is preliminary data.</text>
</comment>
<evidence type="ECO:0000313" key="3">
    <source>
        <dbReference type="EMBL" id="KAJ8301430.1"/>
    </source>
</evidence>